<reference evidence="4" key="1">
    <citation type="submission" date="2017-02" db="UniProtKB">
        <authorList>
            <consortium name="WormBaseParasite"/>
        </authorList>
    </citation>
    <scope>IDENTIFICATION</scope>
</reference>
<evidence type="ECO:0000313" key="4">
    <source>
        <dbReference type="WBParaSite" id="ACOC_0000670001-mRNA-1"/>
    </source>
</evidence>
<sequence length="97" mass="11047">MIAWSEKELDEITDEFLSMMLGEQEFLDRWAMNVEAELAYAEEVSVSSTVLPCYSILLIALWSQFLVMLSSQVCNMMAKSSYFTCNLSLVSLNEVDI</sequence>
<gene>
    <name evidence="2" type="ORF">ACOC_LOCUS6701</name>
</gene>
<proteinExistence type="predicted"/>
<keyword evidence="1" id="KW-0472">Membrane</keyword>
<keyword evidence="3" id="KW-1185">Reference proteome</keyword>
<feature type="transmembrane region" description="Helical" evidence="1">
    <location>
        <begin position="49"/>
        <end position="69"/>
    </location>
</feature>
<organism evidence="4">
    <name type="scientific">Angiostrongylus costaricensis</name>
    <name type="common">Nematode worm</name>
    <dbReference type="NCBI Taxonomy" id="334426"/>
    <lineage>
        <taxon>Eukaryota</taxon>
        <taxon>Metazoa</taxon>
        <taxon>Ecdysozoa</taxon>
        <taxon>Nematoda</taxon>
        <taxon>Chromadorea</taxon>
        <taxon>Rhabditida</taxon>
        <taxon>Rhabditina</taxon>
        <taxon>Rhabditomorpha</taxon>
        <taxon>Strongyloidea</taxon>
        <taxon>Metastrongylidae</taxon>
        <taxon>Angiostrongylus</taxon>
    </lineage>
</organism>
<evidence type="ECO:0000313" key="3">
    <source>
        <dbReference type="Proteomes" id="UP000267027"/>
    </source>
</evidence>
<dbReference type="Proteomes" id="UP000267027">
    <property type="component" value="Unassembled WGS sequence"/>
</dbReference>
<dbReference type="AlphaFoldDB" id="A0A0R3PNP1"/>
<accession>A0A0R3PNP1</accession>
<evidence type="ECO:0000313" key="2">
    <source>
        <dbReference type="EMBL" id="VDM58286.1"/>
    </source>
</evidence>
<protein>
    <submittedName>
        <fullName evidence="4">ARL2_Bind_BART domain-containing protein</fullName>
    </submittedName>
</protein>
<reference evidence="2 3" key="2">
    <citation type="submission" date="2018-11" db="EMBL/GenBank/DDBJ databases">
        <authorList>
            <consortium name="Pathogen Informatics"/>
        </authorList>
    </citation>
    <scope>NUCLEOTIDE SEQUENCE [LARGE SCALE GENOMIC DNA]</scope>
    <source>
        <strain evidence="2 3">Costa Rica</strain>
    </source>
</reference>
<evidence type="ECO:0000256" key="1">
    <source>
        <dbReference type="SAM" id="Phobius"/>
    </source>
</evidence>
<keyword evidence="1" id="KW-1133">Transmembrane helix</keyword>
<dbReference type="OrthoDB" id="5798791at2759"/>
<name>A0A0R3PNP1_ANGCS</name>
<dbReference type="EMBL" id="UYYA01003970">
    <property type="protein sequence ID" value="VDM58286.1"/>
    <property type="molecule type" value="Genomic_DNA"/>
</dbReference>
<dbReference type="WBParaSite" id="ACOC_0000670001-mRNA-1">
    <property type="protein sequence ID" value="ACOC_0000670001-mRNA-1"/>
    <property type="gene ID" value="ACOC_0000670001"/>
</dbReference>
<keyword evidence="1" id="KW-0812">Transmembrane</keyword>